<dbReference type="Proteomes" id="UP000255460">
    <property type="component" value="Unassembled WGS sequence"/>
</dbReference>
<proteinExistence type="predicted"/>
<accession>A0A376KL68</accession>
<name>A0A376KL68_ECOLX</name>
<dbReference type="InterPro" id="IPR008024">
    <property type="entry name" value="YiaAB"/>
</dbReference>
<dbReference type="EMBL" id="UFZQ01000001">
    <property type="protein sequence ID" value="STE82687.1"/>
    <property type="molecule type" value="Genomic_DNA"/>
</dbReference>
<sequence length="36" mass="4047">MTCLTVFIISVALLMVGLWNATLLLSEKVFMDWLSS</sequence>
<reference evidence="2 3" key="1">
    <citation type="submission" date="2018-06" db="EMBL/GenBank/DDBJ databases">
        <authorList>
            <consortium name="Pathogen Informatics"/>
            <person name="Doyle S."/>
        </authorList>
    </citation>
    <scope>NUCLEOTIDE SEQUENCE [LARGE SCALE GENOMIC DNA]</scope>
    <source>
        <strain evidence="2 3">NCTC10418</strain>
    </source>
</reference>
<gene>
    <name evidence="2" type="primary">yiaA_2</name>
    <name evidence="2" type="ORF">NCTC10418_00310</name>
</gene>
<evidence type="ECO:0000259" key="1">
    <source>
        <dbReference type="Pfam" id="PF05360"/>
    </source>
</evidence>
<dbReference type="AlphaFoldDB" id="A0A376KL68"/>
<feature type="domain" description="YiaAB two helix" evidence="1">
    <location>
        <begin position="2"/>
        <end position="31"/>
    </location>
</feature>
<protein>
    <submittedName>
        <fullName evidence="2">Inner membrane protein yiaA</fullName>
    </submittedName>
</protein>
<evidence type="ECO:0000313" key="3">
    <source>
        <dbReference type="Proteomes" id="UP000255460"/>
    </source>
</evidence>
<dbReference type="Pfam" id="PF05360">
    <property type="entry name" value="YiaAB"/>
    <property type="match status" value="1"/>
</dbReference>
<evidence type="ECO:0000313" key="2">
    <source>
        <dbReference type="EMBL" id="STE82687.1"/>
    </source>
</evidence>
<organism evidence="2 3">
    <name type="scientific">Escherichia coli</name>
    <dbReference type="NCBI Taxonomy" id="562"/>
    <lineage>
        <taxon>Bacteria</taxon>
        <taxon>Pseudomonadati</taxon>
        <taxon>Pseudomonadota</taxon>
        <taxon>Gammaproteobacteria</taxon>
        <taxon>Enterobacterales</taxon>
        <taxon>Enterobacteriaceae</taxon>
        <taxon>Escherichia</taxon>
    </lineage>
</organism>